<evidence type="ECO:0000256" key="4">
    <source>
        <dbReference type="ARBA" id="ARBA00023136"/>
    </source>
</evidence>
<name>A0A0B7H6Z1_9FLAO</name>
<reference evidence="5 6" key="1">
    <citation type="submission" date="2015-01" db="EMBL/GenBank/DDBJ databases">
        <authorList>
            <person name="Xiang T."/>
            <person name="Song Y."/>
            <person name="Huang L."/>
            <person name="Wang B."/>
            <person name="Wu P."/>
        </authorList>
    </citation>
    <scope>NUCLEOTIDE SEQUENCE [LARGE SCALE GENOMIC DNA]</scope>
    <source>
        <strain evidence="5 6">Cc12</strain>
    </source>
</reference>
<sequence>MKKHWTARSFIAFMGLAYNILTPAKAISRASYDLRRGNAAAERVMEILDYQSFQIQEKPNAIDKPNFEHSMVLKNITFCLW</sequence>
<comment type="subcellular location">
    <subcellularLocation>
        <location evidence="1">Cell membrane</location>
        <topology evidence="1">Multi-pass membrane protein</topology>
    </subcellularLocation>
</comment>
<evidence type="ECO:0000256" key="2">
    <source>
        <dbReference type="ARBA" id="ARBA00022692"/>
    </source>
</evidence>
<protein>
    <submittedName>
        <fullName evidence="5">Uncharacterized protein</fullName>
    </submittedName>
</protein>
<dbReference type="AlphaFoldDB" id="A0A0B7H6Z1"/>
<dbReference type="EMBL" id="CDOE01000058">
    <property type="protein sequence ID" value="CEN35381.1"/>
    <property type="molecule type" value="Genomic_DNA"/>
</dbReference>
<dbReference type="GO" id="GO:0005886">
    <property type="term" value="C:plasma membrane"/>
    <property type="evidence" value="ECO:0007669"/>
    <property type="project" value="UniProtKB-SubCell"/>
</dbReference>
<evidence type="ECO:0000256" key="3">
    <source>
        <dbReference type="ARBA" id="ARBA00022989"/>
    </source>
</evidence>
<dbReference type="SUPFAM" id="SSF90123">
    <property type="entry name" value="ABC transporter transmembrane region"/>
    <property type="match status" value="1"/>
</dbReference>
<dbReference type="GO" id="GO:0005524">
    <property type="term" value="F:ATP binding"/>
    <property type="evidence" value="ECO:0007669"/>
    <property type="project" value="InterPro"/>
</dbReference>
<dbReference type="Proteomes" id="UP000044026">
    <property type="component" value="Unassembled WGS sequence"/>
</dbReference>
<organism evidence="5 6">
    <name type="scientific">Capnocytophaga canimorsus</name>
    <dbReference type="NCBI Taxonomy" id="28188"/>
    <lineage>
        <taxon>Bacteria</taxon>
        <taxon>Pseudomonadati</taxon>
        <taxon>Bacteroidota</taxon>
        <taxon>Flavobacteriia</taxon>
        <taxon>Flavobacteriales</taxon>
        <taxon>Flavobacteriaceae</taxon>
        <taxon>Capnocytophaga</taxon>
    </lineage>
</organism>
<accession>A0A0B7H6Z1</accession>
<gene>
    <name evidence="5" type="ORF">CCAN12_610010</name>
</gene>
<evidence type="ECO:0000313" key="6">
    <source>
        <dbReference type="Proteomes" id="UP000044026"/>
    </source>
</evidence>
<keyword evidence="3" id="KW-1133">Transmembrane helix</keyword>
<dbReference type="InterPro" id="IPR036640">
    <property type="entry name" value="ABC1_TM_sf"/>
</dbReference>
<keyword evidence="4" id="KW-0472">Membrane</keyword>
<keyword evidence="2" id="KW-0812">Transmembrane</keyword>
<evidence type="ECO:0000256" key="1">
    <source>
        <dbReference type="ARBA" id="ARBA00004651"/>
    </source>
</evidence>
<evidence type="ECO:0000313" key="5">
    <source>
        <dbReference type="EMBL" id="CEN35381.1"/>
    </source>
</evidence>
<proteinExistence type="predicted"/>